<dbReference type="InterPro" id="IPR038725">
    <property type="entry name" value="YdaG_split_barrel_FMN-bd"/>
</dbReference>
<reference evidence="2 3" key="1">
    <citation type="journal article" date="2020" name="ISME J.">
        <title>Comparative genomics reveals insights into cyanobacterial evolution and habitat adaptation.</title>
        <authorList>
            <person name="Chen M.Y."/>
            <person name="Teng W.K."/>
            <person name="Zhao L."/>
            <person name="Hu C.X."/>
            <person name="Zhou Y.K."/>
            <person name="Han B.P."/>
            <person name="Song L.R."/>
            <person name="Shu W.S."/>
        </authorList>
    </citation>
    <scope>NUCLEOTIDE SEQUENCE [LARGE SCALE GENOMIC DNA]</scope>
    <source>
        <strain evidence="2 3">FACHB-260</strain>
    </source>
</reference>
<keyword evidence="3" id="KW-1185">Reference proteome</keyword>
<dbReference type="RefSeq" id="WP_190405035.1">
    <property type="nucleotide sequence ID" value="NZ_JACJRF010000001.1"/>
</dbReference>
<dbReference type="Gene3D" id="2.30.110.10">
    <property type="entry name" value="Electron Transport, Fmn-binding Protein, Chain A"/>
    <property type="match status" value="1"/>
</dbReference>
<dbReference type="Proteomes" id="UP000607281">
    <property type="component" value="Unassembled WGS sequence"/>
</dbReference>
<dbReference type="EMBL" id="JACJRF010000001">
    <property type="protein sequence ID" value="MBD2342542.1"/>
    <property type="molecule type" value="Genomic_DNA"/>
</dbReference>
<accession>A0ABR8CH87</accession>
<evidence type="ECO:0000313" key="2">
    <source>
        <dbReference type="EMBL" id="MBD2342542.1"/>
    </source>
</evidence>
<proteinExistence type="predicted"/>
<comment type="caution">
    <text evidence="2">The sequence shown here is derived from an EMBL/GenBank/DDBJ whole genome shotgun (WGS) entry which is preliminary data.</text>
</comment>
<feature type="domain" description="General stress protein FMN-binding split barrel" evidence="1">
    <location>
        <begin position="10"/>
        <end position="146"/>
    </location>
</feature>
<dbReference type="PANTHER" id="PTHR34818">
    <property type="entry name" value="PROTEIN BLI-3"/>
    <property type="match status" value="1"/>
</dbReference>
<gene>
    <name evidence="2" type="ORF">H6G18_00055</name>
</gene>
<sequence>MTISQEHNQQVKQLQELIKGIDYAMLSTVDDDGSLHSRPMYFNSDIDADGTLWFFTSASSHKVFEIEHHQQVNVNFSSSTQQRFISISGIAELVKDRQKIQERWQPELETWFPQGLDEPNIALLKVNIKKVDYWDDKSNCHAKTISGL</sequence>
<protein>
    <submittedName>
        <fullName evidence="2">Pyridoxamine 5'-phosphate oxidase family protein</fullName>
    </submittedName>
</protein>
<evidence type="ECO:0000259" key="1">
    <source>
        <dbReference type="Pfam" id="PF16242"/>
    </source>
</evidence>
<name>A0ABR8CH87_9NOST</name>
<dbReference type="InterPro" id="IPR012349">
    <property type="entry name" value="Split_barrel_FMN-bd"/>
</dbReference>
<dbReference type="SUPFAM" id="SSF50475">
    <property type="entry name" value="FMN-binding split barrel"/>
    <property type="match status" value="1"/>
</dbReference>
<dbReference type="Pfam" id="PF16242">
    <property type="entry name" value="Pyrid_ox_like"/>
    <property type="match status" value="1"/>
</dbReference>
<organism evidence="2 3">
    <name type="scientific">Anabaena subtropica FACHB-260</name>
    <dbReference type="NCBI Taxonomy" id="2692884"/>
    <lineage>
        <taxon>Bacteria</taxon>
        <taxon>Bacillati</taxon>
        <taxon>Cyanobacteriota</taxon>
        <taxon>Cyanophyceae</taxon>
        <taxon>Nostocales</taxon>
        <taxon>Nostocaceae</taxon>
        <taxon>Anabaena</taxon>
    </lineage>
</organism>
<dbReference type="PANTHER" id="PTHR34818:SF1">
    <property type="entry name" value="PROTEIN BLI-3"/>
    <property type="match status" value="1"/>
</dbReference>
<dbReference type="InterPro" id="IPR052917">
    <property type="entry name" value="Stress-Dev_Protein"/>
</dbReference>
<evidence type="ECO:0000313" key="3">
    <source>
        <dbReference type="Proteomes" id="UP000607281"/>
    </source>
</evidence>